<evidence type="ECO:0000256" key="11">
    <source>
        <dbReference type="SAM" id="Phobius"/>
    </source>
</evidence>
<name>A0A6J2ULQ3_CHACN</name>
<dbReference type="Pfam" id="PF12297">
    <property type="entry name" value="EVC2_like"/>
    <property type="match status" value="1"/>
</dbReference>
<feature type="transmembrane region" description="Helical" evidence="11">
    <location>
        <begin position="214"/>
        <end position="239"/>
    </location>
</feature>
<keyword evidence="5 11" id="KW-0812">Transmembrane</keyword>
<evidence type="ECO:0000256" key="10">
    <source>
        <dbReference type="SAM" id="MobiDB-lite"/>
    </source>
</evidence>
<feature type="compositionally biased region" description="Basic residues" evidence="10">
    <location>
        <begin position="816"/>
        <end position="827"/>
    </location>
</feature>
<keyword evidence="12" id="KW-1185">Reference proteome</keyword>
<comment type="subcellular location">
    <subcellularLocation>
        <location evidence="2">Cell membrane</location>
        <topology evidence="2">Single-pass membrane protein</topology>
    </subcellularLocation>
    <subcellularLocation>
        <location evidence="1">Cytoplasm</location>
        <location evidence="1">Cytoskeleton</location>
        <location evidence="1">Cilium basal body</location>
    </subcellularLocation>
</comment>
<evidence type="ECO:0000313" key="13">
    <source>
        <dbReference type="RefSeq" id="XP_030621235.1"/>
    </source>
</evidence>
<keyword evidence="4" id="KW-0963">Cytoplasm</keyword>
<evidence type="ECO:0000256" key="5">
    <source>
        <dbReference type="ARBA" id="ARBA00022692"/>
    </source>
</evidence>
<reference evidence="13" key="1">
    <citation type="submission" date="2025-08" db="UniProtKB">
        <authorList>
            <consortium name="RefSeq"/>
        </authorList>
    </citation>
    <scope>IDENTIFICATION</scope>
</reference>
<evidence type="ECO:0000256" key="4">
    <source>
        <dbReference type="ARBA" id="ARBA00022490"/>
    </source>
</evidence>
<dbReference type="RefSeq" id="XP_030621235.1">
    <property type="nucleotide sequence ID" value="XM_030765375.1"/>
</dbReference>
<keyword evidence="3" id="KW-1003">Cell membrane</keyword>
<dbReference type="GO" id="GO:0007224">
    <property type="term" value="P:smoothened signaling pathway"/>
    <property type="evidence" value="ECO:0007669"/>
    <property type="project" value="InterPro"/>
</dbReference>
<evidence type="ECO:0000256" key="6">
    <source>
        <dbReference type="ARBA" id="ARBA00022989"/>
    </source>
</evidence>
<evidence type="ECO:0000256" key="1">
    <source>
        <dbReference type="ARBA" id="ARBA00004120"/>
    </source>
</evidence>
<evidence type="ECO:0000256" key="8">
    <source>
        <dbReference type="ARBA" id="ARBA00023212"/>
    </source>
</evidence>
<dbReference type="OrthoDB" id="8852462at2759"/>
<sequence length="1295" mass="146950">MELYRATNLRNLPLSCCPGCSHHRFTTVSITHLDAPFSRAKMGRRICGHDPALGGVLPHLLSPWRHLDSFDIQSTVKPSAFGLKFQKCAQVETGREFLVTFFLVISNPDEGTDLSQLGVRDAVSDIKLLQGQGNVQERGFQTFTTDSLKAGSNYVVKYTATIKGNRSEVLALPAFLTFSNASQNDINLFGPVVANFTLRMNSTEKIYPNHAVHFAGFVGVFFLSSLLLSLIFLAVGWVYSNRLLNSPHHRRKRAGLHGDVDPEEGLCDISEAAKDEAVFEDKIIDIMALEDPVNMFQALDNLDMSTLLRGASALESCRVQMCKDVMGLLVGGVRGHGQLSAQAERRLLGVLEGQLQGMEGKLKEEHVARMGALAAQCNLESRDEMESKHHREAAEKAQAEVLFQHAEQQEALECSMLLEKLHKLEQQQLQHGLLVRHEQASAQAQRQLVVRRRVELHKIFCEELDEATRTGELEKNMANALLHEYFTCQDQLEEVLDVFLANQRAVMSERHAQRRFLVQSLQSLKGLVCDVFSSFEEEIQSWFTELRRAGCVCEEQLDSVAEQVKVDLQRVRQGVEETLSRERGALHCDLLKRRRALITDRLQEQKQKQQELCFLARDSKDRVDPVKHLNQWQGLLCSQCLELGELINSLDEEAAADIRKVTMRVIQAAIPELKAVQSSAAQTLLGSGLGVPRTLLQRETGSSPLVEAQERLHSQGKAAARSLATARSSIQHSREEEIQEQRELRERARNFFRCVCVSPLALSEEDVLRLKLEFQKCMCHLDRCLVLPRAVTRLKLHRALTAGRKEALDKLDNAHRPHTNSQRKSRAKASSADLASSEVGSVEVKPLHNLSDLQLFRKRVQDRIRLYEEEKEIESGAMEKVYKELREEREEEVRAEEERLAVEVAALACEKAEKRMRALETFSGFISLQTLLMQELRSHTAILHNTETSQSIHSHLLAFEEAELQLQKEKTEREELVRSQSPKAVSADDHDGRDEPEKLFSVEKDCRIAQSLKVALCKRQQVEECLTDRLREMEIKNQVLEDIQEQLELKRIYTYCDQNLDFAAVLVRLSLVPQCILQEILRLLLPTLPEGELQSLSDALYPKPASSQHHTKEYTGGEHRSMLGRLREDIVDRNLTPCSQDKDSDKDKERVLKKRQNCLEKLFFDSKAEGSKEVLKVLVMEKPEAPEAQRETHKNEPDPEFPQQELADTNQPITEMHTDNQGCSLNEAAGWEMGEGLERKTSVGEALDVSDHGGRVFVFRYPPSDSQDCNKTFKRKRKRNYLNFKKGRIVPQKQD</sequence>
<evidence type="ECO:0000256" key="3">
    <source>
        <dbReference type="ARBA" id="ARBA00022475"/>
    </source>
</evidence>
<keyword evidence="9" id="KW-0966">Cell projection</keyword>
<evidence type="ECO:0000256" key="2">
    <source>
        <dbReference type="ARBA" id="ARBA00004162"/>
    </source>
</evidence>
<keyword evidence="7 11" id="KW-0472">Membrane</keyword>
<feature type="region of interest" description="Disordered" evidence="10">
    <location>
        <begin position="808"/>
        <end position="832"/>
    </location>
</feature>
<dbReference type="InParanoid" id="A0A6J2ULQ3"/>
<dbReference type="InterPro" id="IPR022076">
    <property type="entry name" value="Limbin"/>
</dbReference>
<dbReference type="GO" id="GO:0098797">
    <property type="term" value="C:plasma membrane protein complex"/>
    <property type="evidence" value="ECO:0007669"/>
    <property type="project" value="TreeGrafter"/>
</dbReference>
<dbReference type="GO" id="GO:0060170">
    <property type="term" value="C:ciliary membrane"/>
    <property type="evidence" value="ECO:0007669"/>
    <property type="project" value="TreeGrafter"/>
</dbReference>
<dbReference type="PANTHER" id="PTHR16795">
    <property type="entry name" value="LIMBIN/ELLIS-VAN CREVELD PROTEIN"/>
    <property type="match status" value="1"/>
</dbReference>
<accession>A0A6J2ULQ3</accession>
<protein>
    <submittedName>
        <fullName evidence="13">Limbin-like</fullName>
    </submittedName>
</protein>
<evidence type="ECO:0000313" key="12">
    <source>
        <dbReference type="Proteomes" id="UP000504632"/>
    </source>
</evidence>
<dbReference type="Proteomes" id="UP000504632">
    <property type="component" value="Chromosome 2"/>
</dbReference>
<keyword evidence="8" id="KW-0206">Cytoskeleton</keyword>
<feature type="region of interest" description="Disordered" evidence="10">
    <location>
        <begin position="970"/>
        <end position="994"/>
    </location>
</feature>
<dbReference type="GeneID" id="115804888"/>
<organism evidence="12 13">
    <name type="scientific">Chanos chanos</name>
    <name type="common">Milkfish</name>
    <name type="synonym">Mugil chanos</name>
    <dbReference type="NCBI Taxonomy" id="29144"/>
    <lineage>
        <taxon>Eukaryota</taxon>
        <taxon>Metazoa</taxon>
        <taxon>Chordata</taxon>
        <taxon>Craniata</taxon>
        <taxon>Vertebrata</taxon>
        <taxon>Euteleostomi</taxon>
        <taxon>Actinopterygii</taxon>
        <taxon>Neopterygii</taxon>
        <taxon>Teleostei</taxon>
        <taxon>Ostariophysi</taxon>
        <taxon>Gonorynchiformes</taxon>
        <taxon>Chanidae</taxon>
        <taxon>Chanos</taxon>
    </lineage>
</organism>
<keyword evidence="6 11" id="KW-1133">Transmembrane helix</keyword>
<dbReference type="InterPro" id="IPR026501">
    <property type="entry name" value="Limbin/EVC"/>
</dbReference>
<proteinExistence type="predicted"/>
<evidence type="ECO:0000256" key="7">
    <source>
        <dbReference type="ARBA" id="ARBA00023136"/>
    </source>
</evidence>
<dbReference type="PANTHER" id="PTHR16795:SF14">
    <property type="entry name" value="LIMBIN"/>
    <property type="match status" value="1"/>
</dbReference>
<evidence type="ECO:0000256" key="9">
    <source>
        <dbReference type="ARBA" id="ARBA00023273"/>
    </source>
</evidence>
<gene>
    <name evidence="13" type="primary">LOC115804888</name>
</gene>